<dbReference type="Proteomes" id="UP000199662">
    <property type="component" value="Unassembled WGS sequence"/>
</dbReference>
<dbReference type="Pfam" id="PF01263">
    <property type="entry name" value="Aldose_epim"/>
    <property type="match status" value="1"/>
</dbReference>
<dbReference type="InterPro" id="IPR011013">
    <property type="entry name" value="Gal_mutarotase_sf_dom"/>
</dbReference>
<dbReference type="PANTHER" id="PTHR11122:SF13">
    <property type="entry name" value="GLUCOSE-6-PHOSPHATE 1-EPIMERASE"/>
    <property type="match status" value="1"/>
</dbReference>
<dbReference type="CDD" id="cd09024">
    <property type="entry name" value="Aldose_epim_lacX"/>
    <property type="match status" value="1"/>
</dbReference>
<reference evidence="1 2" key="1">
    <citation type="submission" date="2016-10" db="EMBL/GenBank/DDBJ databases">
        <authorList>
            <person name="de Groot N.N."/>
        </authorList>
    </citation>
    <scope>NUCLEOTIDE SEQUENCE [LARGE SCALE GENOMIC DNA]</scope>
    <source>
        <strain evidence="1 2">DSM 2179</strain>
    </source>
</reference>
<dbReference type="AlphaFoldDB" id="A0A1H6ZT68"/>
<keyword evidence="2" id="KW-1185">Reference proteome</keyword>
<name>A0A1H6ZT68_9FIRM</name>
<dbReference type="STRING" id="84035.SAMN05660742_11077"/>
<dbReference type="GO" id="GO:0016853">
    <property type="term" value="F:isomerase activity"/>
    <property type="evidence" value="ECO:0007669"/>
    <property type="project" value="InterPro"/>
</dbReference>
<dbReference type="GO" id="GO:0030246">
    <property type="term" value="F:carbohydrate binding"/>
    <property type="evidence" value="ECO:0007669"/>
    <property type="project" value="InterPro"/>
</dbReference>
<dbReference type="SUPFAM" id="SSF74650">
    <property type="entry name" value="Galactose mutarotase-like"/>
    <property type="match status" value="1"/>
</dbReference>
<gene>
    <name evidence="1" type="ORF">SAMN05660742_11077</name>
</gene>
<accession>A0A1H6ZT68</accession>
<proteinExistence type="predicted"/>
<dbReference type="RefSeq" id="WP_091831687.1">
    <property type="nucleotide sequence ID" value="NZ_FNZK01000010.1"/>
</dbReference>
<dbReference type="PANTHER" id="PTHR11122">
    <property type="entry name" value="APOSPORY-ASSOCIATED PROTEIN C-RELATED"/>
    <property type="match status" value="1"/>
</dbReference>
<organism evidence="1 2">
    <name type="scientific">Propionispira arboris</name>
    <dbReference type="NCBI Taxonomy" id="84035"/>
    <lineage>
        <taxon>Bacteria</taxon>
        <taxon>Bacillati</taxon>
        <taxon>Bacillota</taxon>
        <taxon>Negativicutes</taxon>
        <taxon>Selenomonadales</taxon>
        <taxon>Selenomonadaceae</taxon>
        <taxon>Propionispira</taxon>
    </lineage>
</organism>
<dbReference type="InterPro" id="IPR014718">
    <property type="entry name" value="GH-type_carb-bd"/>
</dbReference>
<dbReference type="InterPro" id="IPR037481">
    <property type="entry name" value="LacX"/>
</dbReference>
<dbReference type="Gene3D" id="2.70.98.10">
    <property type="match status" value="1"/>
</dbReference>
<dbReference type="GO" id="GO:0005975">
    <property type="term" value="P:carbohydrate metabolic process"/>
    <property type="evidence" value="ECO:0007669"/>
    <property type="project" value="InterPro"/>
</dbReference>
<evidence type="ECO:0000313" key="1">
    <source>
        <dbReference type="EMBL" id="SEJ55826.1"/>
    </source>
</evidence>
<dbReference type="InterPro" id="IPR008183">
    <property type="entry name" value="Aldose_1/G6P_1-epimerase"/>
</dbReference>
<evidence type="ECO:0000313" key="2">
    <source>
        <dbReference type="Proteomes" id="UP000199662"/>
    </source>
</evidence>
<sequence>MLYTVENDTFLLTTSEHGGELHSLYSKKTGTEYLWHGNPNYWKYHAPLLFPIVGRCINNKYRVNEKIYELPQHGLARTSEFNLIKQGPQMLTFELKSSPQSLTIYPFEFIFQVTYTLQDHGVKTTLSVQNPASEQLLFSVGAHPAFMCPIDPADDLDDCFLEFSEKETASIIPLSDKGFLTHQHTPYLIDTKKLPLHKDLFEKDALIFDSLKSATVSLKSKHSKKSLTMDFHEFPFFGIWAPKSGAPFLCLEPWHGHADYDDFTGDLKTKEGILVLPPNNKFTCSFAVMINE</sequence>
<protein>
    <submittedName>
        <fullName evidence="1">Galactose mutarotase</fullName>
    </submittedName>
</protein>
<dbReference type="EMBL" id="FNZK01000010">
    <property type="protein sequence ID" value="SEJ55826.1"/>
    <property type="molecule type" value="Genomic_DNA"/>
</dbReference>